<evidence type="ECO:0000256" key="5">
    <source>
        <dbReference type="ARBA" id="ARBA00037918"/>
    </source>
</evidence>
<reference evidence="10 11" key="1">
    <citation type="submission" date="2023-09" db="EMBL/GenBank/DDBJ databases">
        <authorList>
            <person name="Zhai L."/>
        </authorList>
    </citation>
    <scope>NUCLEOTIDE SEQUENCE [LARGE SCALE GENOMIC DNA]</scope>
    <source>
        <strain evidence="10 11">5 N-1</strain>
    </source>
</reference>
<comment type="pathway">
    <text evidence="5">Polyol metabolism; glycerol fermentation; glycerone phosphate from glycerol (oxidative route): step 1/2.</text>
</comment>
<evidence type="ECO:0000256" key="2">
    <source>
        <dbReference type="ARBA" id="ARBA00022723"/>
    </source>
</evidence>
<dbReference type="Gene3D" id="1.20.1090.10">
    <property type="entry name" value="Dehydroquinate synthase-like - alpha domain"/>
    <property type="match status" value="1"/>
</dbReference>
<feature type="domain" description="Alcohol dehydrogenase iron-type/glycerol dehydrogenase GldA" evidence="9">
    <location>
        <begin position="8"/>
        <end position="154"/>
    </location>
</feature>
<dbReference type="PROSITE" id="PS00060">
    <property type="entry name" value="ADH_IRON_2"/>
    <property type="match status" value="1"/>
</dbReference>
<evidence type="ECO:0000256" key="8">
    <source>
        <dbReference type="ARBA" id="ARBA00049006"/>
    </source>
</evidence>
<evidence type="ECO:0000313" key="11">
    <source>
        <dbReference type="Proteomes" id="UP001256646"/>
    </source>
</evidence>
<evidence type="ECO:0000256" key="6">
    <source>
        <dbReference type="ARBA" id="ARBA00039147"/>
    </source>
</evidence>
<organism evidence="10 11">
    <name type="scientific">Clostridium aquiflavi</name>
    <dbReference type="NCBI Taxonomy" id="3073603"/>
    <lineage>
        <taxon>Bacteria</taxon>
        <taxon>Bacillati</taxon>
        <taxon>Bacillota</taxon>
        <taxon>Clostridia</taxon>
        <taxon>Eubacteriales</taxon>
        <taxon>Clostridiaceae</taxon>
        <taxon>Clostridium</taxon>
    </lineage>
</organism>
<dbReference type="GO" id="GO:0008888">
    <property type="term" value="F:glycerol dehydrogenase (NAD+) activity"/>
    <property type="evidence" value="ECO:0007669"/>
    <property type="project" value="UniProtKB-EC"/>
</dbReference>
<comment type="catalytic activity">
    <reaction evidence="8">
        <text>glycerol + NAD(+) = dihydroxyacetone + NADH + H(+)</text>
        <dbReference type="Rhea" id="RHEA:13769"/>
        <dbReference type="ChEBI" id="CHEBI:15378"/>
        <dbReference type="ChEBI" id="CHEBI:16016"/>
        <dbReference type="ChEBI" id="CHEBI:17754"/>
        <dbReference type="ChEBI" id="CHEBI:57540"/>
        <dbReference type="ChEBI" id="CHEBI:57945"/>
        <dbReference type="EC" id="1.1.1.6"/>
    </reaction>
</comment>
<keyword evidence="2" id="KW-0479">Metal-binding</keyword>
<name>A0ABU1EF78_9CLOT</name>
<comment type="similarity">
    <text evidence="1">Belongs to the iron-containing alcohol dehydrogenase family.</text>
</comment>
<dbReference type="Proteomes" id="UP001256646">
    <property type="component" value="Unassembled WGS sequence"/>
</dbReference>
<dbReference type="EMBL" id="JAVJAN010000012">
    <property type="protein sequence ID" value="MDR5587015.1"/>
    <property type="molecule type" value="Genomic_DNA"/>
</dbReference>
<dbReference type="NCBIfam" id="NF006941">
    <property type="entry name" value="PRK09423.1"/>
    <property type="match status" value="1"/>
</dbReference>
<dbReference type="InterPro" id="IPR018211">
    <property type="entry name" value="ADH_Fe_CS"/>
</dbReference>
<dbReference type="PIRSF" id="PIRSF000112">
    <property type="entry name" value="Glycerol_dehydrogenase"/>
    <property type="match status" value="1"/>
</dbReference>
<evidence type="ECO:0000256" key="4">
    <source>
        <dbReference type="ARBA" id="ARBA00023027"/>
    </source>
</evidence>
<evidence type="ECO:0000313" key="10">
    <source>
        <dbReference type="EMBL" id="MDR5587015.1"/>
    </source>
</evidence>
<dbReference type="PANTHER" id="PTHR43616">
    <property type="entry name" value="GLYCEROL DEHYDROGENASE"/>
    <property type="match status" value="1"/>
</dbReference>
<dbReference type="PROSITE" id="PS00913">
    <property type="entry name" value="ADH_IRON_1"/>
    <property type="match status" value="1"/>
</dbReference>
<keyword evidence="11" id="KW-1185">Reference proteome</keyword>
<evidence type="ECO:0000256" key="7">
    <source>
        <dbReference type="ARBA" id="ARBA00040132"/>
    </source>
</evidence>
<protein>
    <recommendedName>
        <fullName evidence="7">Glycerol dehydrogenase</fullName>
        <ecNumber evidence="6">1.1.1.6</ecNumber>
    </recommendedName>
</protein>
<evidence type="ECO:0000259" key="9">
    <source>
        <dbReference type="Pfam" id="PF00465"/>
    </source>
</evidence>
<dbReference type="CDD" id="cd08170">
    <property type="entry name" value="GlyDH"/>
    <property type="match status" value="1"/>
</dbReference>
<dbReference type="Gene3D" id="3.40.50.1970">
    <property type="match status" value="1"/>
</dbReference>
<dbReference type="InterPro" id="IPR001670">
    <property type="entry name" value="ADH_Fe/GldA"/>
</dbReference>
<gene>
    <name evidence="10" type="ORF">RGC78_05975</name>
</gene>
<dbReference type="PANTHER" id="PTHR43616:SF5">
    <property type="entry name" value="GLYCEROL DEHYDROGENASE 1"/>
    <property type="match status" value="1"/>
</dbReference>
<evidence type="ECO:0000256" key="3">
    <source>
        <dbReference type="ARBA" id="ARBA00023002"/>
    </source>
</evidence>
<accession>A0ABU1EF78</accession>
<sequence>MANIIISPGKYVQGNGELENIATHTNNLGDNFFVIISTSGMKRVSNTIKNSFSNSDENLTFEIFNGECSETEIMRLQKSFKENNCNVVIGIGGGKILDTAKAVAYYEDVPVVIAPTIASTDAPCSALSVIYKDNGIFDKYLLLKKNPDVVLVDTKIIVNAPSRLLISGMGDALATYFEVRACKRANSLNLCGGHITLAAETLAYSCYKTLLSEGYKAKLAVSNNVVTKSVENIVEANTLLSGLGFESGGLSAAHAIHNGFTILKECHDLYHGEKVAFGTITQLVLENAPIEEIREVINFCKSLGLPTNLSEMGIKNIDKDDIMRVAEACCAEGETIHNMPFEVTPYDVYAAILTANKLGRA</sequence>
<keyword evidence="3 10" id="KW-0560">Oxidoreductase</keyword>
<dbReference type="Pfam" id="PF00465">
    <property type="entry name" value="Fe-ADH"/>
    <property type="match status" value="1"/>
</dbReference>
<dbReference type="SUPFAM" id="SSF56796">
    <property type="entry name" value="Dehydroquinate synthase-like"/>
    <property type="match status" value="1"/>
</dbReference>
<dbReference type="EC" id="1.1.1.6" evidence="6"/>
<comment type="caution">
    <text evidence="10">The sequence shown here is derived from an EMBL/GenBank/DDBJ whole genome shotgun (WGS) entry which is preliminary data.</text>
</comment>
<proteinExistence type="inferred from homology"/>
<keyword evidence="4" id="KW-0520">NAD</keyword>
<evidence type="ECO:0000256" key="1">
    <source>
        <dbReference type="ARBA" id="ARBA00007358"/>
    </source>
</evidence>
<dbReference type="InterPro" id="IPR016205">
    <property type="entry name" value="Glycerol_DH"/>
</dbReference>
<dbReference type="RefSeq" id="WP_252212503.1">
    <property type="nucleotide sequence ID" value="NZ_JAVJAN010000012.1"/>
</dbReference>